<dbReference type="InterPro" id="IPR036707">
    <property type="entry name" value="MinE_sf"/>
</dbReference>
<dbReference type="EMBL" id="PYNF01000002">
    <property type="protein sequence ID" value="PSV01053.1"/>
    <property type="molecule type" value="Genomic_DNA"/>
</dbReference>
<dbReference type="RefSeq" id="WP_107288781.1">
    <property type="nucleotide sequence ID" value="NZ_PYNF01000002.1"/>
</dbReference>
<dbReference type="Gene3D" id="3.30.1070.10">
    <property type="entry name" value="Cell division topological specificity factor MinE"/>
    <property type="match status" value="1"/>
</dbReference>
<evidence type="ECO:0000313" key="2">
    <source>
        <dbReference type="Proteomes" id="UP000241426"/>
    </source>
</evidence>
<gene>
    <name evidence="1" type="ORF">C9J27_03275</name>
</gene>
<dbReference type="GO" id="GO:0032955">
    <property type="term" value="P:regulation of division septum assembly"/>
    <property type="evidence" value="ECO:0007669"/>
    <property type="project" value="InterPro"/>
</dbReference>
<proteinExistence type="predicted"/>
<comment type="caution">
    <text evidence="1">The sequence shown here is derived from an EMBL/GenBank/DDBJ whole genome shotgun (WGS) entry which is preliminary data.</text>
</comment>
<evidence type="ECO:0000313" key="1">
    <source>
        <dbReference type="EMBL" id="PSV01053.1"/>
    </source>
</evidence>
<dbReference type="Proteomes" id="UP000241426">
    <property type="component" value="Unassembled WGS sequence"/>
</dbReference>
<protein>
    <recommendedName>
        <fullName evidence="3">Cell division topological specificity factor</fullName>
    </recommendedName>
</protein>
<dbReference type="AlphaFoldDB" id="A0A2T3KMM9"/>
<evidence type="ECO:0008006" key="3">
    <source>
        <dbReference type="Google" id="ProtNLM"/>
    </source>
</evidence>
<reference evidence="1 2" key="1">
    <citation type="submission" date="2018-01" db="EMBL/GenBank/DDBJ databases">
        <title>Whole genome sequencing of Histamine producing bacteria.</title>
        <authorList>
            <person name="Butler K."/>
        </authorList>
    </citation>
    <scope>NUCLEOTIDE SEQUENCE [LARGE SCALE GENOMIC DNA]</scope>
    <source>
        <strain evidence="1 2">FS-7.2</strain>
    </source>
</reference>
<organism evidence="1 2">
    <name type="scientific">Photobacterium kishitanii</name>
    <dbReference type="NCBI Taxonomy" id="318456"/>
    <lineage>
        <taxon>Bacteria</taxon>
        <taxon>Pseudomonadati</taxon>
        <taxon>Pseudomonadota</taxon>
        <taxon>Gammaproteobacteria</taxon>
        <taxon>Vibrionales</taxon>
        <taxon>Vibrionaceae</taxon>
        <taxon>Photobacterium</taxon>
    </lineage>
</organism>
<sequence>MTTLLERFFRKKGDSAETAKQRLSILVHTSDGFSNDFTRELQEVVRKAVLNFHIEKGLDESQIENLHYEITDQQLMEVQIPIPTTSK</sequence>
<accession>A0A2T3KMM9</accession>
<dbReference type="GO" id="GO:0051301">
    <property type="term" value="P:cell division"/>
    <property type="evidence" value="ECO:0007669"/>
    <property type="project" value="InterPro"/>
</dbReference>
<name>A0A2T3KMM9_9GAMM</name>